<evidence type="ECO:0000256" key="3">
    <source>
        <dbReference type="ARBA" id="ARBA00022448"/>
    </source>
</evidence>
<dbReference type="Proteomes" id="UP000192907">
    <property type="component" value="Unassembled WGS sequence"/>
</dbReference>
<feature type="transmembrane region" description="Helical" evidence="14">
    <location>
        <begin position="189"/>
        <end position="210"/>
    </location>
</feature>
<keyword evidence="8" id="KW-0915">Sodium</keyword>
<dbReference type="PANTHER" id="PTHR45897:SF4">
    <property type="entry name" value="HIGH-AFFINITY CHOLINE TRANSPORTER 1"/>
    <property type="match status" value="1"/>
</dbReference>
<protein>
    <submittedName>
        <fullName evidence="15">Solute carrier family 5 (High affinity choline transporter), member 7</fullName>
    </submittedName>
</protein>
<evidence type="ECO:0000313" key="15">
    <source>
        <dbReference type="EMBL" id="SMF79901.1"/>
    </source>
</evidence>
<reference evidence="16" key="1">
    <citation type="submission" date="2017-04" db="EMBL/GenBank/DDBJ databases">
        <authorList>
            <person name="Varghese N."/>
            <person name="Submissions S."/>
        </authorList>
    </citation>
    <scope>NUCLEOTIDE SEQUENCE [LARGE SCALE GENOMIC DNA]</scope>
    <source>
        <strain evidence="16">RKEM611</strain>
    </source>
</reference>
<dbReference type="EMBL" id="FWZT01000034">
    <property type="protein sequence ID" value="SMF79901.1"/>
    <property type="molecule type" value="Genomic_DNA"/>
</dbReference>
<dbReference type="PROSITE" id="PS50283">
    <property type="entry name" value="NA_SOLUT_SYMP_3"/>
    <property type="match status" value="1"/>
</dbReference>
<dbReference type="InterPro" id="IPR038377">
    <property type="entry name" value="Na/Glc_symporter_sf"/>
</dbReference>
<feature type="transmembrane region" description="Helical" evidence="14">
    <location>
        <begin position="82"/>
        <end position="103"/>
    </location>
</feature>
<dbReference type="GO" id="GO:0005886">
    <property type="term" value="C:plasma membrane"/>
    <property type="evidence" value="ECO:0007669"/>
    <property type="project" value="TreeGrafter"/>
</dbReference>
<feature type="transmembrane region" description="Helical" evidence="14">
    <location>
        <begin position="12"/>
        <end position="32"/>
    </location>
</feature>
<feature type="transmembrane region" description="Helical" evidence="14">
    <location>
        <begin position="376"/>
        <end position="398"/>
    </location>
</feature>
<feature type="transmembrane region" description="Helical" evidence="14">
    <location>
        <begin position="438"/>
        <end position="462"/>
    </location>
</feature>
<evidence type="ECO:0000256" key="10">
    <source>
        <dbReference type="ARBA" id="ARBA00023136"/>
    </source>
</evidence>
<dbReference type="GO" id="GO:0008292">
    <property type="term" value="P:acetylcholine biosynthetic process"/>
    <property type="evidence" value="ECO:0007669"/>
    <property type="project" value="TreeGrafter"/>
</dbReference>
<feature type="transmembrane region" description="Helical" evidence="14">
    <location>
        <begin position="404"/>
        <end position="426"/>
    </location>
</feature>
<evidence type="ECO:0000313" key="16">
    <source>
        <dbReference type="Proteomes" id="UP000192907"/>
    </source>
</evidence>
<dbReference type="STRING" id="1513793.SAMN06296036_13410"/>
<keyword evidence="3" id="KW-0813">Transport</keyword>
<proteinExistence type="inferred from homology"/>
<keyword evidence="9" id="KW-0406">Ion transport</keyword>
<evidence type="ECO:0000256" key="9">
    <source>
        <dbReference type="ARBA" id="ARBA00023065"/>
    </source>
</evidence>
<keyword evidence="10 14" id="KW-0472">Membrane</keyword>
<dbReference type="AlphaFoldDB" id="A0A1Y6CUX0"/>
<gene>
    <name evidence="15" type="ORF">SAMN06296036_13410</name>
</gene>
<evidence type="ECO:0000256" key="1">
    <source>
        <dbReference type="ARBA" id="ARBA00004141"/>
    </source>
</evidence>
<keyword evidence="11" id="KW-0325">Glycoprotein</keyword>
<evidence type="ECO:0000256" key="8">
    <source>
        <dbReference type="ARBA" id="ARBA00023053"/>
    </source>
</evidence>
<accession>A0A1Y6CUX0</accession>
<feature type="transmembrane region" description="Helical" evidence="14">
    <location>
        <begin position="468"/>
        <end position="490"/>
    </location>
</feature>
<dbReference type="PANTHER" id="PTHR45897">
    <property type="entry name" value="HIGH-AFFINITY CHOLINE TRANSPORTER 1"/>
    <property type="match status" value="1"/>
</dbReference>
<comment type="similarity">
    <text evidence="2 13">Belongs to the sodium:solute symporter (SSF) (TC 2.A.21) family.</text>
</comment>
<evidence type="ECO:0000256" key="5">
    <source>
        <dbReference type="ARBA" id="ARBA00022847"/>
    </source>
</evidence>
<dbReference type="Pfam" id="PF00474">
    <property type="entry name" value="SSF"/>
    <property type="match status" value="1"/>
</dbReference>
<keyword evidence="12" id="KW-0739">Sodium transport</keyword>
<keyword evidence="7 14" id="KW-1133">Transmembrane helix</keyword>
<keyword evidence="6" id="KW-0530">Neurotransmitter biosynthesis</keyword>
<dbReference type="InterPro" id="IPR001734">
    <property type="entry name" value="Na/solute_symporter"/>
</dbReference>
<dbReference type="GO" id="GO:0005307">
    <property type="term" value="F:choline:sodium symporter activity"/>
    <property type="evidence" value="ECO:0007669"/>
    <property type="project" value="TreeGrafter"/>
</dbReference>
<keyword evidence="16" id="KW-1185">Reference proteome</keyword>
<evidence type="ECO:0000256" key="13">
    <source>
        <dbReference type="RuleBase" id="RU362091"/>
    </source>
</evidence>
<organism evidence="15 16">
    <name type="scientific">Pseudobacteriovorax antillogorgiicola</name>
    <dbReference type="NCBI Taxonomy" id="1513793"/>
    <lineage>
        <taxon>Bacteria</taxon>
        <taxon>Pseudomonadati</taxon>
        <taxon>Bdellovibrionota</taxon>
        <taxon>Oligoflexia</taxon>
        <taxon>Oligoflexales</taxon>
        <taxon>Pseudobacteriovoracaceae</taxon>
        <taxon>Pseudobacteriovorax</taxon>
    </lineage>
</organism>
<sequence>MAQWEGNLMTSAYIIGTIVFYLVTFLLGYWVANKKDSSKSAETMFVGNRKIPLFVGVFTMTATWVGGGYINGTAEASFGSGLLWTQAPWGYACSLLLGGLFFAKKMREENYVTMLDPFEKKYGAKVSGLLFIPALIGEVFWSAAILTALGYTFSTILEIPFSVAILTSAAIAISYTLLGGLWSVAATDVAQLVFIGLGLGLAVPALINAAGGWDTMWSSYQSAFGYAAKLFPDKDALKAADFSLSTWLDFGLLLVFGGIPWGVYFQRVLSARSPQAAKNLSILAAVGCILLAIPPMIIGMAAKLTDWNSLIGFTPESAMILPAVLKYLVPPVVSVLGLSAVAAAVMSSIDSSILSASSMFVWNVYRPIRGHSEKKLLLASKLTILIIGCIATALALSVRSVYDLWFFCSDLVYVILFPQLLMVIYFKQVNVKGAVAGLILGFCLRLTGGFSLLGIPSLSFWLDSSGNLAYPMRTIAMLATLLSIILVSLATRSNAGEKSKANRLATSYRG</sequence>
<feature type="transmembrane region" description="Helical" evidence="14">
    <location>
        <begin position="159"/>
        <end position="182"/>
    </location>
</feature>
<name>A0A1Y6CUX0_9BACT</name>
<evidence type="ECO:0000256" key="4">
    <source>
        <dbReference type="ARBA" id="ARBA00022692"/>
    </source>
</evidence>
<comment type="subcellular location">
    <subcellularLocation>
        <location evidence="1">Membrane</location>
        <topology evidence="1">Multi-pass membrane protein</topology>
    </subcellularLocation>
</comment>
<dbReference type="Gene3D" id="1.20.1730.10">
    <property type="entry name" value="Sodium/glucose cotransporter"/>
    <property type="match status" value="1"/>
</dbReference>
<keyword evidence="4 14" id="KW-0812">Transmembrane</keyword>
<evidence type="ECO:0000256" key="7">
    <source>
        <dbReference type="ARBA" id="ARBA00022989"/>
    </source>
</evidence>
<evidence type="ECO:0000256" key="2">
    <source>
        <dbReference type="ARBA" id="ARBA00006434"/>
    </source>
</evidence>
<dbReference type="CDD" id="cd11474">
    <property type="entry name" value="SLC5sbd_CHT"/>
    <property type="match status" value="1"/>
</dbReference>
<feature type="transmembrane region" description="Helical" evidence="14">
    <location>
        <begin position="250"/>
        <end position="269"/>
    </location>
</feature>
<evidence type="ECO:0000256" key="12">
    <source>
        <dbReference type="ARBA" id="ARBA00023201"/>
    </source>
</evidence>
<evidence type="ECO:0000256" key="11">
    <source>
        <dbReference type="ARBA" id="ARBA00023180"/>
    </source>
</evidence>
<feature type="transmembrane region" description="Helical" evidence="14">
    <location>
        <begin position="281"/>
        <end position="302"/>
    </location>
</feature>
<feature type="transmembrane region" description="Helical" evidence="14">
    <location>
        <begin position="124"/>
        <end position="153"/>
    </location>
</feature>
<keyword evidence="5" id="KW-0769">Symport</keyword>
<feature type="transmembrane region" description="Helical" evidence="14">
    <location>
        <begin position="53"/>
        <end position="70"/>
    </location>
</feature>
<evidence type="ECO:0000256" key="6">
    <source>
        <dbReference type="ARBA" id="ARBA00022979"/>
    </source>
</evidence>
<evidence type="ECO:0000256" key="14">
    <source>
        <dbReference type="SAM" id="Phobius"/>
    </source>
</evidence>
<feature type="transmembrane region" description="Helical" evidence="14">
    <location>
        <begin position="335"/>
        <end position="364"/>
    </location>
</feature>
<dbReference type="InterPro" id="IPR052244">
    <property type="entry name" value="Choline_transporter"/>
</dbReference>